<sequence>MENFSLGPKEEAENIREREHKDSSRASEREQRRAYLTDPDEKKNRCLSIDDLAVLFLHDLGIVYFLRQREVGFGAGRKEGEKKWWVFALEIDQIKLAF</sequence>
<gene>
    <name evidence="2" type="ORF">G2W53_001120</name>
</gene>
<reference evidence="2" key="1">
    <citation type="submission" date="2020-09" db="EMBL/GenBank/DDBJ databases">
        <title>Genome-Enabled Discovery of Anthraquinone Biosynthesis in Senna tora.</title>
        <authorList>
            <person name="Kang S.-H."/>
            <person name="Pandey R.P."/>
            <person name="Lee C.-M."/>
            <person name="Sim J.-S."/>
            <person name="Jeong J.-T."/>
            <person name="Choi B.-S."/>
            <person name="Jung M."/>
            <person name="Ginzburg D."/>
            <person name="Zhao K."/>
            <person name="Won S.Y."/>
            <person name="Oh T.-J."/>
            <person name="Yu Y."/>
            <person name="Kim N.-H."/>
            <person name="Lee O.R."/>
            <person name="Lee T.-H."/>
            <person name="Bashyal P."/>
            <person name="Kim T.-S."/>
            <person name="Lee W.-H."/>
            <person name="Kawkins C."/>
            <person name="Kim C.-K."/>
            <person name="Kim J.S."/>
            <person name="Ahn B.O."/>
            <person name="Rhee S.Y."/>
            <person name="Sohng J.K."/>
        </authorList>
    </citation>
    <scope>NUCLEOTIDE SEQUENCE</scope>
    <source>
        <tissue evidence="2">Leaf</tissue>
    </source>
</reference>
<accession>A0A835CL79</accession>
<comment type="caution">
    <text evidence="2">The sequence shown here is derived from an EMBL/GenBank/DDBJ whole genome shotgun (WGS) entry which is preliminary data.</text>
</comment>
<proteinExistence type="predicted"/>
<evidence type="ECO:0000313" key="3">
    <source>
        <dbReference type="Proteomes" id="UP000634136"/>
    </source>
</evidence>
<dbReference type="EMBL" id="JAAIUW010000001">
    <property type="protein sequence ID" value="KAF7844215.1"/>
    <property type="molecule type" value="Genomic_DNA"/>
</dbReference>
<dbReference type="AlphaFoldDB" id="A0A835CL79"/>
<name>A0A835CL79_9FABA</name>
<evidence type="ECO:0000256" key="1">
    <source>
        <dbReference type="SAM" id="MobiDB-lite"/>
    </source>
</evidence>
<feature type="region of interest" description="Disordered" evidence="1">
    <location>
        <begin position="1"/>
        <end position="39"/>
    </location>
</feature>
<feature type="compositionally biased region" description="Basic and acidic residues" evidence="1">
    <location>
        <begin position="8"/>
        <end position="39"/>
    </location>
</feature>
<protein>
    <submittedName>
        <fullName evidence="2">Uncharacterized protein</fullName>
    </submittedName>
</protein>
<dbReference type="Proteomes" id="UP000634136">
    <property type="component" value="Unassembled WGS sequence"/>
</dbReference>
<evidence type="ECO:0000313" key="2">
    <source>
        <dbReference type="EMBL" id="KAF7844215.1"/>
    </source>
</evidence>
<keyword evidence="3" id="KW-1185">Reference proteome</keyword>
<organism evidence="2 3">
    <name type="scientific">Senna tora</name>
    <dbReference type="NCBI Taxonomy" id="362788"/>
    <lineage>
        <taxon>Eukaryota</taxon>
        <taxon>Viridiplantae</taxon>
        <taxon>Streptophyta</taxon>
        <taxon>Embryophyta</taxon>
        <taxon>Tracheophyta</taxon>
        <taxon>Spermatophyta</taxon>
        <taxon>Magnoliopsida</taxon>
        <taxon>eudicotyledons</taxon>
        <taxon>Gunneridae</taxon>
        <taxon>Pentapetalae</taxon>
        <taxon>rosids</taxon>
        <taxon>fabids</taxon>
        <taxon>Fabales</taxon>
        <taxon>Fabaceae</taxon>
        <taxon>Caesalpinioideae</taxon>
        <taxon>Cassia clade</taxon>
        <taxon>Senna</taxon>
    </lineage>
</organism>